<feature type="transmembrane region" description="Helical" evidence="1">
    <location>
        <begin position="15"/>
        <end position="34"/>
    </location>
</feature>
<feature type="transmembrane region" description="Helical" evidence="1">
    <location>
        <begin position="115"/>
        <end position="135"/>
    </location>
</feature>
<keyword evidence="1" id="KW-0812">Transmembrane</keyword>
<dbReference type="PANTHER" id="PTHR45228:SF8">
    <property type="entry name" value="TWO-COMPONENT RESPONSE REGULATOR-RELATED"/>
    <property type="match status" value="1"/>
</dbReference>
<feature type="transmembrane region" description="Helical" evidence="1">
    <location>
        <begin position="180"/>
        <end position="198"/>
    </location>
</feature>
<accession>A0ABQ1ZRZ2</accession>
<name>A0ABQ1ZRZ2_9BACL</name>
<evidence type="ECO:0000256" key="1">
    <source>
        <dbReference type="SAM" id="Phobius"/>
    </source>
</evidence>
<keyword evidence="4" id="KW-1185">Reference proteome</keyword>
<dbReference type="Gene3D" id="1.10.3210.10">
    <property type="entry name" value="Hypothetical protein af1432"/>
    <property type="match status" value="1"/>
</dbReference>
<dbReference type="Pfam" id="PF13487">
    <property type="entry name" value="HD_5"/>
    <property type="match status" value="1"/>
</dbReference>
<protein>
    <recommendedName>
        <fullName evidence="2">HD-GYP domain-containing protein</fullName>
    </recommendedName>
</protein>
<evidence type="ECO:0000313" key="3">
    <source>
        <dbReference type="EMBL" id="GGH74544.1"/>
    </source>
</evidence>
<proteinExistence type="predicted"/>
<dbReference type="InterPro" id="IPR036890">
    <property type="entry name" value="HATPase_C_sf"/>
</dbReference>
<dbReference type="Proteomes" id="UP000605427">
    <property type="component" value="Unassembled WGS sequence"/>
</dbReference>
<dbReference type="PANTHER" id="PTHR45228">
    <property type="entry name" value="CYCLIC DI-GMP PHOSPHODIESTERASE TM_0186-RELATED"/>
    <property type="match status" value="1"/>
</dbReference>
<sequence length="739" mass="81050">MSVKTPPNTTNPAPYPFWALAGFLYGAILAVGAGQVPWTHVLPILLLTLLLDLFPIRLISGEEFGAGLIGFLSLLIGFGFYTALLGVFISCLANEARQSGFRPKSFDPLRWLTRLAIYTLSTCGAALALGGLITLWPDVPLYVKAALAALAFKAVKLPMDAGMRKVLSGTAWLAGIEGRLRETLVPILLCIVVIPHFLGNLLSDDTAYELAYTGLLLFFILYFSTVYVREVAGWRRTFERFSLLFESRLSKDLEGHGIRSGVIADHLLDRLAYPRDKKRVLVQVAIQHDIGKSALPAYLFNKRGALSLSEEDEYRSHSEKGAEIILTLTEDGRAAEWVRHHHEHWDGKGFPAGLKGKAIPYESRILSIASRLDHVLRRESDDEAVCAYIQRLAGREIDPQLAAAVDVSFVQGVRERLEQRGLVSGPLPEPEKSYGYAKAAERSSNSDEEQGSYVGASTMLKLAADGLLYGLEQPALEAHIVRLARRADAQQTSFYEILKCEDRTYEAHFYPEHGEVRIALTDITPAIAYRDKLHAETLNAYREIMSALSEGKVSLCLTKEELLGRLGERLEAVTVTGRTDIARSRDLAASYMPQSDPKRIMQVKLAVSEAATNLLKHALGGQVTAFSSEGSLQVLVHDEGSGIALHELPKTFVVSGYSSKRSLGRGFGVMYASADRMFLHTDPKGTRVLLEFDGMLQAPVEAEIQETLPQVATLGQAKSIPSEGTGTTRTAIAGNRLSL</sequence>
<gene>
    <name evidence="3" type="ORF">GCM10007362_14750</name>
</gene>
<reference evidence="4" key="1">
    <citation type="journal article" date="2019" name="Int. J. Syst. Evol. Microbiol.">
        <title>The Global Catalogue of Microorganisms (GCM) 10K type strain sequencing project: providing services to taxonomists for standard genome sequencing and annotation.</title>
        <authorList>
            <consortium name="The Broad Institute Genomics Platform"/>
            <consortium name="The Broad Institute Genome Sequencing Center for Infectious Disease"/>
            <person name="Wu L."/>
            <person name="Ma J."/>
        </authorList>
    </citation>
    <scope>NUCLEOTIDE SEQUENCE [LARGE SCALE GENOMIC DNA]</scope>
    <source>
        <strain evidence="4">CCM 8702</strain>
    </source>
</reference>
<dbReference type="CDD" id="cd00077">
    <property type="entry name" value="HDc"/>
    <property type="match status" value="1"/>
</dbReference>
<comment type="caution">
    <text evidence="3">The sequence shown here is derived from an EMBL/GenBank/DDBJ whole genome shotgun (WGS) entry which is preliminary data.</text>
</comment>
<keyword evidence="1" id="KW-0472">Membrane</keyword>
<dbReference type="SUPFAM" id="SSF109604">
    <property type="entry name" value="HD-domain/PDEase-like"/>
    <property type="match status" value="1"/>
</dbReference>
<feature type="domain" description="HD-GYP" evidence="2">
    <location>
        <begin position="231"/>
        <end position="421"/>
    </location>
</feature>
<dbReference type="EMBL" id="BMDD01000001">
    <property type="protein sequence ID" value="GGH74544.1"/>
    <property type="molecule type" value="Genomic_DNA"/>
</dbReference>
<feature type="transmembrane region" description="Helical" evidence="1">
    <location>
        <begin position="210"/>
        <end position="228"/>
    </location>
</feature>
<dbReference type="Pfam" id="PF13581">
    <property type="entry name" value="HATPase_c_2"/>
    <property type="match status" value="1"/>
</dbReference>
<dbReference type="InterPro" id="IPR052020">
    <property type="entry name" value="Cyclic_di-GMP/3'3'-cGAMP_PDE"/>
</dbReference>
<dbReference type="PROSITE" id="PS51832">
    <property type="entry name" value="HD_GYP"/>
    <property type="match status" value="1"/>
</dbReference>
<dbReference type="SUPFAM" id="SSF55874">
    <property type="entry name" value="ATPase domain of HSP90 chaperone/DNA topoisomerase II/histidine kinase"/>
    <property type="match status" value="1"/>
</dbReference>
<dbReference type="Gene3D" id="3.30.565.10">
    <property type="entry name" value="Histidine kinase-like ATPase, C-terminal domain"/>
    <property type="match status" value="1"/>
</dbReference>
<dbReference type="InterPro" id="IPR003594">
    <property type="entry name" value="HATPase_dom"/>
</dbReference>
<evidence type="ECO:0000313" key="4">
    <source>
        <dbReference type="Proteomes" id="UP000605427"/>
    </source>
</evidence>
<feature type="transmembrane region" description="Helical" evidence="1">
    <location>
        <begin position="41"/>
        <end position="60"/>
    </location>
</feature>
<keyword evidence="1" id="KW-1133">Transmembrane helix</keyword>
<dbReference type="InterPro" id="IPR003607">
    <property type="entry name" value="HD/PDEase_dom"/>
</dbReference>
<evidence type="ECO:0000259" key="2">
    <source>
        <dbReference type="PROSITE" id="PS51832"/>
    </source>
</evidence>
<organism evidence="3 4">
    <name type="scientific">Saccharibacillus endophyticus</name>
    <dbReference type="NCBI Taxonomy" id="2060666"/>
    <lineage>
        <taxon>Bacteria</taxon>
        <taxon>Bacillati</taxon>
        <taxon>Bacillota</taxon>
        <taxon>Bacilli</taxon>
        <taxon>Bacillales</taxon>
        <taxon>Paenibacillaceae</taxon>
        <taxon>Saccharibacillus</taxon>
    </lineage>
</organism>
<feature type="transmembrane region" description="Helical" evidence="1">
    <location>
        <begin position="66"/>
        <end position="94"/>
    </location>
</feature>
<dbReference type="InterPro" id="IPR037522">
    <property type="entry name" value="HD_GYP_dom"/>
</dbReference>